<dbReference type="EMBL" id="RBIL01000001">
    <property type="protein sequence ID" value="RKQ92389.1"/>
    <property type="molecule type" value="Genomic_DNA"/>
</dbReference>
<evidence type="ECO:0000256" key="3">
    <source>
        <dbReference type="ARBA" id="ARBA00020392"/>
    </source>
</evidence>
<dbReference type="AlphaFoldDB" id="A0A660LCT2"/>
<dbReference type="GO" id="GO:0009288">
    <property type="term" value="C:bacterial-type flagellum"/>
    <property type="evidence" value="ECO:0007669"/>
    <property type="project" value="InterPro"/>
</dbReference>
<accession>A0A660LCT2</accession>
<evidence type="ECO:0000256" key="6">
    <source>
        <dbReference type="ARBA" id="ARBA00022500"/>
    </source>
</evidence>
<keyword evidence="12" id="KW-0282">Flagellum</keyword>
<keyword evidence="5" id="KW-1003">Cell membrane</keyword>
<dbReference type="GO" id="GO:0005886">
    <property type="term" value="C:plasma membrane"/>
    <property type="evidence" value="ECO:0007669"/>
    <property type="project" value="UniProtKB-SubCell"/>
</dbReference>
<keyword evidence="4" id="KW-0813">Transport</keyword>
<dbReference type="GO" id="GO:0006935">
    <property type="term" value="P:chemotaxis"/>
    <property type="evidence" value="ECO:0007669"/>
    <property type="project" value="UniProtKB-KW"/>
</dbReference>
<evidence type="ECO:0000256" key="8">
    <source>
        <dbReference type="ARBA" id="ARBA00022927"/>
    </source>
</evidence>
<name>A0A660LCT2_9ACTN</name>
<keyword evidence="9" id="KW-0472">Membrane</keyword>
<evidence type="ECO:0000313" key="12">
    <source>
        <dbReference type="EMBL" id="RKQ92389.1"/>
    </source>
</evidence>
<keyword evidence="10" id="KW-1006">Bacterial flagellum protein export</keyword>
<evidence type="ECO:0000256" key="1">
    <source>
        <dbReference type="ARBA" id="ARBA00004413"/>
    </source>
</evidence>
<dbReference type="RefSeq" id="WP_170179006.1">
    <property type="nucleotide sequence ID" value="NZ_RBIL01000001.1"/>
</dbReference>
<organism evidence="12 13">
    <name type="scientific">Solirubrobacter pauli</name>
    <dbReference type="NCBI Taxonomy" id="166793"/>
    <lineage>
        <taxon>Bacteria</taxon>
        <taxon>Bacillati</taxon>
        <taxon>Actinomycetota</taxon>
        <taxon>Thermoleophilia</taxon>
        <taxon>Solirubrobacterales</taxon>
        <taxon>Solirubrobacteraceae</taxon>
        <taxon>Solirubrobacter</taxon>
    </lineage>
</organism>
<proteinExistence type="inferred from homology"/>
<dbReference type="InterPro" id="IPR012823">
    <property type="entry name" value="Flagell_FliJ"/>
</dbReference>
<reference evidence="12 13" key="1">
    <citation type="submission" date="2018-10" db="EMBL/GenBank/DDBJ databases">
        <title>Genomic Encyclopedia of Archaeal and Bacterial Type Strains, Phase II (KMG-II): from individual species to whole genera.</title>
        <authorList>
            <person name="Goeker M."/>
        </authorList>
    </citation>
    <scope>NUCLEOTIDE SEQUENCE [LARGE SCALE GENOMIC DNA]</scope>
    <source>
        <strain evidence="12 13">DSM 14954</strain>
    </source>
</reference>
<dbReference type="GO" id="GO:0044781">
    <property type="term" value="P:bacterial-type flagellum organization"/>
    <property type="evidence" value="ECO:0007669"/>
    <property type="project" value="UniProtKB-KW"/>
</dbReference>
<keyword evidence="7" id="KW-1005">Bacterial flagellum biogenesis</keyword>
<evidence type="ECO:0000256" key="2">
    <source>
        <dbReference type="ARBA" id="ARBA00010004"/>
    </source>
</evidence>
<evidence type="ECO:0000256" key="9">
    <source>
        <dbReference type="ARBA" id="ARBA00023136"/>
    </source>
</evidence>
<gene>
    <name evidence="12" type="ORF">C8N24_2235</name>
</gene>
<evidence type="ECO:0000313" key="13">
    <source>
        <dbReference type="Proteomes" id="UP000278962"/>
    </source>
</evidence>
<dbReference type="NCBIfam" id="TIGR02473">
    <property type="entry name" value="flagell_FliJ"/>
    <property type="match status" value="1"/>
</dbReference>
<comment type="caution">
    <text evidence="12">The sequence shown here is derived from an EMBL/GenBank/DDBJ whole genome shotgun (WGS) entry which is preliminary data.</text>
</comment>
<keyword evidence="12" id="KW-0966">Cell projection</keyword>
<comment type="similarity">
    <text evidence="2">Belongs to the FliJ family.</text>
</comment>
<protein>
    <recommendedName>
        <fullName evidence="3">Flagellar FliJ protein</fullName>
    </recommendedName>
</protein>
<sequence length="154" mass="17635">METPSFTFRLERVRDIRERAEERAREALTQEIRHRDEGQTLFDEARAEVHKACDLNRAAVAGGQLTSAVNLRAIQSYVERTEQLRSSAELELSRREAEVQAKREHLAAAARDRQAIDKLKERQLAEHNAEWARKNQNTLDELALAVHRRGALAA</sequence>
<comment type="subcellular location">
    <subcellularLocation>
        <location evidence="1">Cell membrane</location>
        <topology evidence="1">Peripheral membrane protein</topology>
        <orientation evidence="1">Cytoplasmic side</orientation>
    </subcellularLocation>
</comment>
<dbReference type="GO" id="GO:0071973">
    <property type="term" value="P:bacterial-type flagellum-dependent cell motility"/>
    <property type="evidence" value="ECO:0007669"/>
    <property type="project" value="InterPro"/>
</dbReference>
<dbReference type="InterPro" id="IPR053716">
    <property type="entry name" value="Flag_assembly_chemotaxis_eff"/>
</dbReference>
<keyword evidence="11" id="KW-0175">Coiled coil</keyword>
<keyword evidence="6" id="KW-0145">Chemotaxis</keyword>
<feature type="coiled-coil region" evidence="11">
    <location>
        <begin position="10"/>
        <end position="37"/>
    </location>
</feature>
<dbReference type="Gene3D" id="1.10.287.1700">
    <property type="match status" value="1"/>
</dbReference>
<keyword evidence="12" id="KW-0969">Cilium</keyword>
<dbReference type="Pfam" id="PF02050">
    <property type="entry name" value="FliJ"/>
    <property type="match status" value="1"/>
</dbReference>
<evidence type="ECO:0000256" key="11">
    <source>
        <dbReference type="SAM" id="Coils"/>
    </source>
</evidence>
<evidence type="ECO:0000256" key="7">
    <source>
        <dbReference type="ARBA" id="ARBA00022795"/>
    </source>
</evidence>
<dbReference type="Proteomes" id="UP000278962">
    <property type="component" value="Unassembled WGS sequence"/>
</dbReference>
<evidence type="ECO:0000256" key="4">
    <source>
        <dbReference type="ARBA" id="ARBA00022448"/>
    </source>
</evidence>
<evidence type="ECO:0000256" key="10">
    <source>
        <dbReference type="ARBA" id="ARBA00023225"/>
    </source>
</evidence>
<keyword evidence="8" id="KW-0653">Protein transport</keyword>
<evidence type="ECO:0000256" key="5">
    <source>
        <dbReference type="ARBA" id="ARBA00022475"/>
    </source>
</evidence>
<dbReference type="GO" id="GO:0015031">
    <property type="term" value="P:protein transport"/>
    <property type="evidence" value="ECO:0007669"/>
    <property type="project" value="UniProtKB-KW"/>
</dbReference>
<keyword evidence="13" id="KW-1185">Reference proteome</keyword>